<reference evidence="1" key="2">
    <citation type="submission" date="2023-07" db="EMBL/GenBank/DDBJ databases">
        <authorList>
            <consortium name="Lawrence Berkeley National Laboratory"/>
            <person name="Haridas S."/>
            <person name="Hensen N."/>
            <person name="Bonometti L."/>
            <person name="Westerberg I."/>
            <person name="Brannstrom I.O."/>
            <person name="Guillou S."/>
            <person name="Cros-Aarteil S."/>
            <person name="Calhoun S."/>
            <person name="Kuo A."/>
            <person name="Mondo S."/>
            <person name="Pangilinan J."/>
            <person name="Riley R."/>
            <person name="LaButti K."/>
            <person name="Andreopoulos B."/>
            <person name="Lipzen A."/>
            <person name="Chen C."/>
            <person name="Yanf M."/>
            <person name="Daum C."/>
            <person name="Ng V."/>
            <person name="Clum A."/>
            <person name="Steindorff A."/>
            <person name="Ohm R."/>
            <person name="Martin F."/>
            <person name="Silar P."/>
            <person name="Natvig D."/>
            <person name="Lalanne C."/>
            <person name="Gautier V."/>
            <person name="Ament-velasquez S.L."/>
            <person name="Kruys A."/>
            <person name="Hutchinson M.I."/>
            <person name="Powell A.J."/>
            <person name="Barry K."/>
            <person name="Miller A.N."/>
            <person name="Grigoriev I.V."/>
            <person name="Debuchy R."/>
            <person name="Gladieux P."/>
            <person name="Thoren M.H."/>
            <person name="Johannesson H."/>
        </authorList>
    </citation>
    <scope>NUCLEOTIDE SEQUENCE</scope>
    <source>
        <strain evidence="1">FGSC 1904</strain>
    </source>
</reference>
<accession>A0AAE0UB35</accession>
<gene>
    <name evidence="1" type="ORF">B0T20DRAFT_470627</name>
</gene>
<organism evidence="1 2">
    <name type="scientific">Sordaria brevicollis</name>
    <dbReference type="NCBI Taxonomy" id="83679"/>
    <lineage>
        <taxon>Eukaryota</taxon>
        <taxon>Fungi</taxon>
        <taxon>Dikarya</taxon>
        <taxon>Ascomycota</taxon>
        <taxon>Pezizomycotina</taxon>
        <taxon>Sordariomycetes</taxon>
        <taxon>Sordariomycetidae</taxon>
        <taxon>Sordariales</taxon>
        <taxon>Sordariaceae</taxon>
        <taxon>Sordaria</taxon>
    </lineage>
</organism>
<protein>
    <submittedName>
        <fullName evidence="1">Uncharacterized protein</fullName>
    </submittedName>
</protein>
<sequence length="252" mass="28379">MKIMGKHELQYSQGFNMFLVFHMLQSDGASILWFQGMDTADGTESIRKEAVFFFEHPPSGKLSVFGGAVRRESLVLTKEIHIQSDYHKPVMSGIEEKFSAFSKSILRGEKRTVWLGLVVGVGPLLMNDPRQSPFIQLCAHLIFANVEVGEARHGEVAGILGLIARPPWRRIGLLGTRGKPKSARLARIGKVYQSRYIARLGKAGYRGKRMSGKFIGLRWDEHPFEVLCGGKRGNQLKIFNIIYLSYRAPNYP</sequence>
<proteinExistence type="predicted"/>
<comment type="caution">
    <text evidence="1">The sequence shown here is derived from an EMBL/GenBank/DDBJ whole genome shotgun (WGS) entry which is preliminary data.</text>
</comment>
<evidence type="ECO:0000313" key="1">
    <source>
        <dbReference type="EMBL" id="KAK3397044.1"/>
    </source>
</evidence>
<reference evidence="1" key="1">
    <citation type="journal article" date="2023" name="Mol. Phylogenet. Evol.">
        <title>Genome-scale phylogeny and comparative genomics of the fungal order Sordariales.</title>
        <authorList>
            <person name="Hensen N."/>
            <person name="Bonometti L."/>
            <person name="Westerberg I."/>
            <person name="Brannstrom I.O."/>
            <person name="Guillou S."/>
            <person name="Cros-Aarteil S."/>
            <person name="Calhoun S."/>
            <person name="Haridas S."/>
            <person name="Kuo A."/>
            <person name="Mondo S."/>
            <person name="Pangilinan J."/>
            <person name="Riley R."/>
            <person name="LaButti K."/>
            <person name="Andreopoulos B."/>
            <person name="Lipzen A."/>
            <person name="Chen C."/>
            <person name="Yan M."/>
            <person name="Daum C."/>
            <person name="Ng V."/>
            <person name="Clum A."/>
            <person name="Steindorff A."/>
            <person name="Ohm R.A."/>
            <person name="Martin F."/>
            <person name="Silar P."/>
            <person name="Natvig D.O."/>
            <person name="Lalanne C."/>
            <person name="Gautier V."/>
            <person name="Ament-Velasquez S.L."/>
            <person name="Kruys A."/>
            <person name="Hutchinson M.I."/>
            <person name="Powell A.J."/>
            <person name="Barry K."/>
            <person name="Miller A.N."/>
            <person name="Grigoriev I.V."/>
            <person name="Debuchy R."/>
            <person name="Gladieux P."/>
            <person name="Hiltunen Thoren M."/>
            <person name="Johannesson H."/>
        </authorList>
    </citation>
    <scope>NUCLEOTIDE SEQUENCE</scope>
    <source>
        <strain evidence="1">FGSC 1904</strain>
    </source>
</reference>
<dbReference type="AlphaFoldDB" id="A0AAE0UB35"/>
<name>A0AAE0UB35_SORBR</name>
<dbReference type="Proteomes" id="UP001281003">
    <property type="component" value="Unassembled WGS sequence"/>
</dbReference>
<keyword evidence="2" id="KW-1185">Reference proteome</keyword>
<dbReference type="EMBL" id="JAUTDP010000008">
    <property type="protein sequence ID" value="KAK3397044.1"/>
    <property type="molecule type" value="Genomic_DNA"/>
</dbReference>
<evidence type="ECO:0000313" key="2">
    <source>
        <dbReference type="Proteomes" id="UP001281003"/>
    </source>
</evidence>